<dbReference type="GO" id="GO:0007264">
    <property type="term" value="P:small GTPase-mediated signal transduction"/>
    <property type="evidence" value="ECO:0007669"/>
    <property type="project" value="InterPro"/>
</dbReference>
<evidence type="ECO:0000256" key="1">
    <source>
        <dbReference type="ARBA" id="ARBA00022741"/>
    </source>
</evidence>
<keyword evidence="1" id="KW-0547">Nucleotide-binding</keyword>
<name>A0A1E3QEQ3_LIPST</name>
<dbReference type="PRINTS" id="PR00449">
    <property type="entry name" value="RASTRNSFRMNG"/>
</dbReference>
<dbReference type="InterPro" id="IPR001806">
    <property type="entry name" value="Small_GTPase"/>
</dbReference>
<proteinExistence type="predicted"/>
<dbReference type="GO" id="GO:0003924">
    <property type="term" value="F:GTPase activity"/>
    <property type="evidence" value="ECO:0007669"/>
    <property type="project" value="InterPro"/>
</dbReference>
<dbReference type="SMART" id="SM00175">
    <property type="entry name" value="RAB"/>
    <property type="match status" value="1"/>
</dbReference>
<reference evidence="3 4" key="1">
    <citation type="journal article" date="2016" name="Proc. Natl. Acad. Sci. U.S.A.">
        <title>Comparative genomics of biotechnologically important yeasts.</title>
        <authorList>
            <person name="Riley R."/>
            <person name="Haridas S."/>
            <person name="Wolfe K.H."/>
            <person name="Lopes M.R."/>
            <person name="Hittinger C.T."/>
            <person name="Goeker M."/>
            <person name="Salamov A.A."/>
            <person name="Wisecaver J.H."/>
            <person name="Long T.M."/>
            <person name="Calvey C.H."/>
            <person name="Aerts A.L."/>
            <person name="Barry K.W."/>
            <person name="Choi C."/>
            <person name="Clum A."/>
            <person name="Coughlan A.Y."/>
            <person name="Deshpande S."/>
            <person name="Douglass A.P."/>
            <person name="Hanson S.J."/>
            <person name="Klenk H.-P."/>
            <person name="LaButti K.M."/>
            <person name="Lapidus A."/>
            <person name="Lindquist E.A."/>
            <person name="Lipzen A.M."/>
            <person name="Meier-Kolthoff J.P."/>
            <person name="Ohm R.A."/>
            <person name="Otillar R.P."/>
            <person name="Pangilinan J.L."/>
            <person name="Peng Y."/>
            <person name="Rokas A."/>
            <person name="Rosa C.A."/>
            <person name="Scheuner C."/>
            <person name="Sibirny A.A."/>
            <person name="Slot J.C."/>
            <person name="Stielow J.B."/>
            <person name="Sun H."/>
            <person name="Kurtzman C.P."/>
            <person name="Blackwell M."/>
            <person name="Grigoriev I.V."/>
            <person name="Jeffries T.W."/>
        </authorList>
    </citation>
    <scope>NUCLEOTIDE SEQUENCE [LARGE SCALE GENOMIC DNA]</scope>
    <source>
        <strain evidence="3 4">NRRL Y-11557</strain>
    </source>
</reference>
<dbReference type="PANTHER" id="PTHR24072">
    <property type="entry name" value="RHO FAMILY GTPASE"/>
    <property type="match status" value="1"/>
</dbReference>
<dbReference type="InterPro" id="IPR027417">
    <property type="entry name" value="P-loop_NTPase"/>
</dbReference>
<protein>
    <submittedName>
        <fullName evidence="3">Uncharacterized protein</fullName>
    </submittedName>
</protein>
<dbReference type="InterPro" id="IPR003578">
    <property type="entry name" value="Small_GTPase_Rho"/>
</dbReference>
<dbReference type="PROSITE" id="PS51421">
    <property type="entry name" value="RAS"/>
    <property type="match status" value="1"/>
</dbReference>
<dbReference type="STRING" id="675824.A0A1E3QEQ3"/>
<dbReference type="PROSITE" id="PS51419">
    <property type="entry name" value="RAB"/>
    <property type="match status" value="1"/>
</dbReference>
<organism evidence="3 4">
    <name type="scientific">Lipomyces starkeyi NRRL Y-11557</name>
    <dbReference type="NCBI Taxonomy" id="675824"/>
    <lineage>
        <taxon>Eukaryota</taxon>
        <taxon>Fungi</taxon>
        <taxon>Dikarya</taxon>
        <taxon>Ascomycota</taxon>
        <taxon>Saccharomycotina</taxon>
        <taxon>Lipomycetes</taxon>
        <taxon>Lipomycetales</taxon>
        <taxon>Lipomycetaceae</taxon>
        <taxon>Lipomyces</taxon>
    </lineage>
</organism>
<dbReference type="Proteomes" id="UP000094385">
    <property type="component" value="Unassembled WGS sequence"/>
</dbReference>
<dbReference type="AlphaFoldDB" id="A0A1E3QEQ3"/>
<accession>A0A1E3QEQ3</accession>
<evidence type="ECO:0000256" key="2">
    <source>
        <dbReference type="ARBA" id="ARBA00023134"/>
    </source>
</evidence>
<dbReference type="GO" id="GO:0005525">
    <property type="term" value="F:GTP binding"/>
    <property type="evidence" value="ECO:0007669"/>
    <property type="project" value="UniProtKB-KW"/>
</dbReference>
<gene>
    <name evidence="3" type="ORF">LIPSTDRAFT_114608</name>
</gene>
<sequence length="219" mass="25158">MAKESKKKTTKRRPVNAEIEVEVFIIGSPGIGRYTWIWKWGYNQNLPEFLRNQVANRFQHLPTRNIELDADRISVTLLYNLYFEIKHQGILPKYLLDEFNVYIFCFSVIDLESFRAVEKYWEQLKLKHTSGFVTVLVGLKTDLRTDREILASLGERNERPISPEEGQRLASKMGVKYFECSANDNAGIQEPIAEVVSLALATNRVKAINQKRGGGCSIM</sequence>
<keyword evidence="4" id="KW-1185">Reference proteome</keyword>
<dbReference type="Gene3D" id="3.40.50.300">
    <property type="entry name" value="P-loop containing nucleotide triphosphate hydrolases"/>
    <property type="match status" value="1"/>
</dbReference>
<dbReference type="Pfam" id="PF00071">
    <property type="entry name" value="Ras"/>
    <property type="match status" value="1"/>
</dbReference>
<dbReference type="SMART" id="SM00174">
    <property type="entry name" value="RHO"/>
    <property type="match status" value="1"/>
</dbReference>
<dbReference type="SMART" id="SM00173">
    <property type="entry name" value="RAS"/>
    <property type="match status" value="1"/>
</dbReference>
<evidence type="ECO:0000313" key="3">
    <source>
        <dbReference type="EMBL" id="ODQ76173.1"/>
    </source>
</evidence>
<dbReference type="EMBL" id="KV454289">
    <property type="protein sequence ID" value="ODQ76173.1"/>
    <property type="molecule type" value="Genomic_DNA"/>
</dbReference>
<dbReference type="OrthoDB" id="8830751at2759"/>
<keyword evidence="2" id="KW-0342">GTP-binding</keyword>
<dbReference type="SUPFAM" id="SSF52540">
    <property type="entry name" value="P-loop containing nucleoside triphosphate hydrolases"/>
    <property type="match status" value="1"/>
</dbReference>
<evidence type="ECO:0000313" key="4">
    <source>
        <dbReference type="Proteomes" id="UP000094385"/>
    </source>
</evidence>